<name>A0AAV0MII7_9ROSI</name>
<dbReference type="PANTHER" id="PTHR33155:SF17">
    <property type="entry name" value="F2E2.18-RELATED"/>
    <property type="match status" value="1"/>
</dbReference>
<accession>A0AAV0MII7</accession>
<reference evidence="4" key="1">
    <citation type="submission" date="2022-08" db="EMBL/GenBank/DDBJ databases">
        <authorList>
            <person name="Gutierrez-Valencia J."/>
        </authorList>
    </citation>
    <scope>NUCLEOTIDE SEQUENCE</scope>
</reference>
<protein>
    <recommendedName>
        <fullName evidence="3">FAF domain-containing protein</fullName>
    </recommendedName>
</protein>
<evidence type="ECO:0000256" key="1">
    <source>
        <dbReference type="ARBA" id="ARBA00008690"/>
    </source>
</evidence>
<feature type="compositionally biased region" description="Basic and acidic residues" evidence="2">
    <location>
        <begin position="46"/>
        <end position="66"/>
    </location>
</feature>
<dbReference type="AlphaFoldDB" id="A0AAV0MII7"/>
<dbReference type="PANTHER" id="PTHR33155">
    <property type="entry name" value="FANTASTIC FOUR-LIKE PROTEIN (DUF3049)"/>
    <property type="match status" value="1"/>
</dbReference>
<dbReference type="InterPro" id="IPR046431">
    <property type="entry name" value="FAF_dom"/>
</dbReference>
<evidence type="ECO:0000313" key="4">
    <source>
        <dbReference type="EMBL" id="CAI0446117.1"/>
    </source>
</evidence>
<dbReference type="Pfam" id="PF11250">
    <property type="entry name" value="FAF"/>
    <property type="match status" value="1"/>
</dbReference>
<proteinExistence type="inferred from homology"/>
<dbReference type="Proteomes" id="UP001154282">
    <property type="component" value="Unassembled WGS sequence"/>
</dbReference>
<gene>
    <name evidence="4" type="ORF">LITE_LOCUS28889</name>
</gene>
<evidence type="ECO:0000256" key="2">
    <source>
        <dbReference type="SAM" id="MobiDB-lite"/>
    </source>
</evidence>
<feature type="region of interest" description="Disordered" evidence="2">
    <location>
        <begin position="45"/>
        <end position="66"/>
    </location>
</feature>
<dbReference type="InterPro" id="IPR021410">
    <property type="entry name" value="FAF"/>
</dbReference>
<evidence type="ECO:0000259" key="3">
    <source>
        <dbReference type="Pfam" id="PF11250"/>
    </source>
</evidence>
<feature type="domain" description="FAF" evidence="3">
    <location>
        <begin position="84"/>
        <end position="142"/>
    </location>
</feature>
<keyword evidence="5" id="KW-1185">Reference proteome</keyword>
<evidence type="ECO:0000313" key="5">
    <source>
        <dbReference type="Proteomes" id="UP001154282"/>
    </source>
</evidence>
<feature type="non-terminal residue" evidence="4">
    <location>
        <position position="143"/>
    </location>
</feature>
<comment type="similarity">
    <text evidence="1">Belongs to the fantastic four family.</text>
</comment>
<sequence>MKALSAASGFLEECIGCESCLDLNTHTQDHLLHLFQAPAAPSNCDMDNHAADKEEERAHDHSSDDVIDSRWSAMKEKKAWNWKEYPPPIPLLERRDKLASWVLKRHYTSDGRLVLTEDKACTWGQHHYFRAHRSKGRLTLTLH</sequence>
<organism evidence="4 5">
    <name type="scientific">Linum tenue</name>
    <dbReference type="NCBI Taxonomy" id="586396"/>
    <lineage>
        <taxon>Eukaryota</taxon>
        <taxon>Viridiplantae</taxon>
        <taxon>Streptophyta</taxon>
        <taxon>Embryophyta</taxon>
        <taxon>Tracheophyta</taxon>
        <taxon>Spermatophyta</taxon>
        <taxon>Magnoliopsida</taxon>
        <taxon>eudicotyledons</taxon>
        <taxon>Gunneridae</taxon>
        <taxon>Pentapetalae</taxon>
        <taxon>rosids</taxon>
        <taxon>fabids</taxon>
        <taxon>Malpighiales</taxon>
        <taxon>Linaceae</taxon>
        <taxon>Linum</taxon>
    </lineage>
</organism>
<comment type="caution">
    <text evidence="4">The sequence shown here is derived from an EMBL/GenBank/DDBJ whole genome shotgun (WGS) entry which is preliminary data.</text>
</comment>
<dbReference type="EMBL" id="CAMGYJ010000007">
    <property type="protein sequence ID" value="CAI0446117.1"/>
    <property type="molecule type" value="Genomic_DNA"/>
</dbReference>